<organism evidence="6 7">
    <name type="scientific">Phytophthora lilii</name>
    <dbReference type="NCBI Taxonomy" id="2077276"/>
    <lineage>
        <taxon>Eukaryota</taxon>
        <taxon>Sar</taxon>
        <taxon>Stramenopiles</taxon>
        <taxon>Oomycota</taxon>
        <taxon>Peronosporomycetes</taxon>
        <taxon>Peronosporales</taxon>
        <taxon>Peronosporaceae</taxon>
        <taxon>Phytophthora</taxon>
    </lineage>
</organism>
<evidence type="ECO:0000256" key="5">
    <source>
        <dbReference type="RuleBase" id="RU367124"/>
    </source>
</evidence>
<keyword evidence="3 5" id="KW-0964">Secreted</keyword>
<comment type="caution">
    <text evidence="6">The sequence shown here is derived from an EMBL/GenBank/DDBJ whole genome shotgun (WGS) entry which is preliminary data.</text>
</comment>
<dbReference type="AlphaFoldDB" id="A0A9W6X5H2"/>
<reference evidence="6" key="1">
    <citation type="submission" date="2023-04" db="EMBL/GenBank/DDBJ databases">
        <title>Phytophthora lilii NBRC 32176.</title>
        <authorList>
            <person name="Ichikawa N."/>
            <person name="Sato H."/>
            <person name="Tonouchi N."/>
        </authorList>
    </citation>
    <scope>NUCLEOTIDE SEQUENCE</scope>
    <source>
        <strain evidence="6">NBRC 32176</strain>
    </source>
</reference>
<dbReference type="Pfam" id="PF16810">
    <property type="entry name" value="RXLR"/>
    <property type="match status" value="1"/>
</dbReference>
<dbReference type="EMBL" id="BSXW01000943">
    <property type="protein sequence ID" value="GMF31943.1"/>
    <property type="molecule type" value="Genomic_DNA"/>
</dbReference>
<dbReference type="PROSITE" id="PS51257">
    <property type="entry name" value="PROKAR_LIPOPROTEIN"/>
    <property type="match status" value="1"/>
</dbReference>
<comment type="similarity">
    <text evidence="2 5">Belongs to the RxLR effector family.</text>
</comment>
<proteinExistence type="inferred from homology"/>
<sequence length="182" mass="20977">MVSLAQRGGGTTLCLILGCAAGCQNGFRTHFAFLSLSRQSDVHREQVLHMRIRYLVFAATCCFLARCDAQLTSTDSRELSNNALPHAAILNDVRATPNTKRLLRKRDADDEERKGTLRPLEERVARWLMKNLDPEIVKDKLKKLSGLTQLKKEETYKPYYRDFLRQNEPKRLYEAYKNTKSE</sequence>
<comment type="function">
    <text evidence="5">Effector that suppresses plant defense responses during pathogen infection.</text>
</comment>
<comment type="subcellular location">
    <subcellularLocation>
        <location evidence="1 5">Secreted</location>
    </subcellularLocation>
</comment>
<evidence type="ECO:0000256" key="4">
    <source>
        <dbReference type="ARBA" id="ARBA00022729"/>
    </source>
</evidence>
<gene>
    <name evidence="6" type="ORF">Plil01_001366700</name>
</gene>
<evidence type="ECO:0000256" key="2">
    <source>
        <dbReference type="ARBA" id="ARBA00010400"/>
    </source>
</evidence>
<keyword evidence="7" id="KW-1185">Reference proteome</keyword>
<protein>
    <recommendedName>
        <fullName evidence="5">RxLR effector protein</fullName>
    </recommendedName>
</protein>
<evidence type="ECO:0000256" key="3">
    <source>
        <dbReference type="ARBA" id="ARBA00022525"/>
    </source>
</evidence>
<comment type="domain">
    <text evidence="5">The RxLR-dEER motif acts to carry the protein into the host cell cytoplasm through binding to cell surface phosphatidylinositol-3-phosphate.</text>
</comment>
<dbReference type="InterPro" id="IPR031825">
    <property type="entry name" value="RXLR"/>
</dbReference>
<keyword evidence="4" id="KW-0732">Signal</keyword>
<evidence type="ECO:0000313" key="7">
    <source>
        <dbReference type="Proteomes" id="UP001165083"/>
    </source>
</evidence>
<evidence type="ECO:0000256" key="1">
    <source>
        <dbReference type="ARBA" id="ARBA00004613"/>
    </source>
</evidence>
<dbReference type="Proteomes" id="UP001165083">
    <property type="component" value="Unassembled WGS sequence"/>
</dbReference>
<accession>A0A9W6X5H2</accession>
<evidence type="ECO:0000313" key="6">
    <source>
        <dbReference type="EMBL" id="GMF31943.1"/>
    </source>
</evidence>
<name>A0A9W6X5H2_9STRA</name>